<dbReference type="PROSITE" id="PS51257">
    <property type="entry name" value="PROKAR_LIPOPROTEIN"/>
    <property type="match status" value="1"/>
</dbReference>
<dbReference type="Proteomes" id="UP000887320">
    <property type="component" value="Unassembled WGS sequence"/>
</dbReference>
<feature type="compositionally biased region" description="Polar residues" evidence="1">
    <location>
        <begin position="29"/>
        <end position="38"/>
    </location>
</feature>
<dbReference type="KEGG" id="agu:AS4_23920"/>
<feature type="signal peptide" evidence="2">
    <location>
        <begin position="1"/>
        <end position="21"/>
    </location>
</feature>
<comment type="caution">
    <text evidence="3">The sequence shown here is derived from an EMBL/GenBank/DDBJ whole genome shotgun (WGS) entry which is preliminary data.</text>
</comment>
<dbReference type="Gene3D" id="2.40.128.200">
    <property type="match status" value="1"/>
</dbReference>
<gene>
    <name evidence="3" type="ORF">KW868_13285</name>
</gene>
<sequence length="126" mass="13429">MKKLLLISSFLAVVFVAGCSAKDKDKATSPDNEVSSSAVAVDTNESAEKTVKYETADKKQFTLKTSDNFVTATLTDSDGNNYSLKEVPAGSGMRLEGDNGVSIHSKGDEGTIELAKDKSFTVKEVK</sequence>
<feature type="region of interest" description="Disordered" evidence="1">
    <location>
        <begin position="22"/>
        <end position="41"/>
    </location>
</feature>
<evidence type="ECO:0000313" key="3">
    <source>
        <dbReference type="EMBL" id="MCF0265423.1"/>
    </source>
</evidence>
<reference evidence="3" key="1">
    <citation type="submission" date="2021-07" db="EMBL/GenBank/DDBJ databases">
        <authorList>
            <person name="Fernandez M."/>
            <person name="Pereira P."/>
            <person name="Torres Tejerizo G.A."/>
            <person name="Gonzalez P."/>
            <person name="Agostini E."/>
        </authorList>
    </citation>
    <scope>NUCLEOTIDE SEQUENCE</scope>
    <source>
        <strain evidence="3">SFC 500-1A</strain>
    </source>
</reference>
<organism evidence="3 4">
    <name type="scientific">Acinetobacter guillouiae</name>
    <name type="common">Acinetobacter genomosp. 11</name>
    <dbReference type="NCBI Taxonomy" id="106649"/>
    <lineage>
        <taxon>Bacteria</taxon>
        <taxon>Pseudomonadati</taxon>
        <taxon>Pseudomonadota</taxon>
        <taxon>Gammaproteobacteria</taxon>
        <taxon>Moraxellales</taxon>
        <taxon>Moraxellaceae</taxon>
        <taxon>Acinetobacter</taxon>
    </lineage>
</organism>
<name>A0A077L0I3_ACIGI</name>
<dbReference type="RefSeq" id="WP_004719841.1">
    <property type="nucleotide sequence ID" value="NZ_AP014630.1"/>
</dbReference>
<protein>
    <submittedName>
        <fullName evidence="3">MliC family protein</fullName>
    </submittedName>
</protein>
<evidence type="ECO:0000256" key="1">
    <source>
        <dbReference type="SAM" id="MobiDB-lite"/>
    </source>
</evidence>
<evidence type="ECO:0000313" key="4">
    <source>
        <dbReference type="Proteomes" id="UP000887320"/>
    </source>
</evidence>
<dbReference type="AlphaFoldDB" id="A0A077L0I3"/>
<feature type="chain" id="PRO_5041036652" evidence="2">
    <location>
        <begin position="22"/>
        <end position="126"/>
    </location>
</feature>
<dbReference type="SUPFAM" id="SSF141488">
    <property type="entry name" value="YdhA-like"/>
    <property type="match status" value="1"/>
</dbReference>
<evidence type="ECO:0000256" key="2">
    <source>
        <dbReference type="SAM" id="SignalP"/>
    </source>
</evidence>
<proteinExistence type="predicted"/>
<dbReference type="InterPro" id="IPR036328">
    <property type="entry name" value="MliC_sf"/>
</dbReference>
<accession>A0A077L0I3</accession>
<keyword evidence="2" id="KW-0732">Signal</keyword>
<dbReference type="GeneID" id="67744453"/>
<dbReference type="EMBL" id="JAHWXT010000004">
    <property type="protein sequence ID" value="MCF0265423.1"/>
    <property type="molecule type" value="Genomic_DNA"/>
</dbReference>